<dbReference type="PANTHER" id="PTHR15180">
    <property type="entry name" value="GENERAL TRANSCRIPTION FACTOR 3C POLYPEPTIDE 1"/>
    <property type="match status" value="1"/>
</dbReference>
<evidence type="ECO:0000313" key="10">
    <source>
        <dbReference type="Proteomes" id="UP000307173"/>
    </source>
</evidence>
<reference evidence="9 10" key="1">
    <citation type="journal article" date="2019" name="Front. Genet.">
        <title>Whole-Genome Sequencing of the Opportunistic Yeast Pathogen Candida inconspicua Uncovers Its Hybrid Origin.</title>
        <authorList>
            <person name="Mixao V."/>
            <person name="Hansen A.P."/>
            <person name="Saus E."/>
            <person name="Boekhout T."/>
            <person name="Lass-Florl C."/>
            <person name="Gabaldon T."/>
        </authorList>
    </citation>
    <scope>NUCLEOTIDE SEQUENCE [LARGE SCALE GENOMIC DNA]</scope>
    <source>
        <strain evidence="9 10">CBS 180</strain>
    </source>
</reference>
<evidence type="ECO:0000256" key="5">
    <source>
        <dbReference type="ARBA" id="ARBA00023242"/>
    </source>
</evidence>
<protein>
    <submittedName>
        <fullName evidence="9">Uncharacterized protein</fullName>
    </submittedName>
</protein>
<proteinExistence type="predicted"/>
<sequence>MPKISAIADEVINCLATSDFQGINAEKFWDFVDSLRFGKISENYKPLLWKWLLEMKEFQVIKFDSQNSESPNVLDSQNVGSFEDFFNSADIHNYHIKVTDDYQSWYLVGVKLKDNKLGGKPYELLRYIAAAKEKGINSIELIKQCGQDKRSLTTRLQVLEDNQLIKKISVVSNKASTNHMTHFRFTDIKTEDTPKSNPSGESHEIIAQIVDTLKRSETKIRLTRDIYEELRSEFPSMKLRLFNAIANFLVTNGFVEHIQVEHGENSRFYPALRLLKDLPPKSKRHEFLKNIRQHSKNEHLDDNADMEDDYIPPTLNRFFPLSTQIYDVVDKNPGITCASIESQLFGTTTMKKFTSVFDNLSTIVPDSSVSRCIVGKLFHTGKCRIYRFTTQETLNQMDPDYIPPDEKTIGPPTKTSLFEEHVKGGIVFPFERRFKIVCIKDPAGEENFFIIAKGYNGKLGLSMTSNIPTRVHFRGHFESKNNWIEFDVPKNKIQKVSKDVEAYKAFYEITSEWIEKHNSEVETLKIKLLQNDLLKTDADIEEEGRAEVPQNLIPQQVPQVPEVNYAKDPIIDYGPSFRKAKIIEKVEQNKCICIDVEFGNRLASEMKLDYKIDRRTLLKDCAKLVEQGLIKTQKNENGRFVAMSVKNPPTEEEILACIQHSTPKYVGRKFADKIKLDKLEVIHESVLSRGLKFPDKESRLASAMKNAVETRKRKPLARKAAIVGIDTRRERMKDLDNEEQDEIGEEKVSENDEEKSEETADLEDATMTPEVEQGSNVEQKSRRGRKPKQPTDDLLVPLMDDRKRKKLNRHNKTQTRVASAFKKIRSTIKITNEHILLMIKAIIVTQSLSLSTNIDWPKVSAVLNGYYESDVLRRQWPKYRKMLGPKNIMTARRNWETALFTAIEKGEVTISDLENYDTFKMIDLWRTQGADIFLSKVGDEISDDYDSNFDNKKFKPLKEDSNSDIFKETFSMVEKQQLLTSKNFMYPVDGTVEKTFANEARNPTLMNIAKAKLKALFATEHNKFDSSKVRELFSDIPKDVYASALTDLENKKAIAFLGEGSKIKFTLTDKLILTLECKLDDTFINSAMKFFDIINEFNGKERALLLSKRSPYGAYAPIFGLIARDEVQLIRIDQKLDELNSYYTKAWDRSKYEADFLLTNYQRSNNMIVNKVAPLIGGPCSYLWVDLNGDFNEKLWHKCVNVILWNIVFYPGTIPRLLYSRIYPLLEPFEVQQILDWLVSRNNIRTGEFGGYWPTDCWFYVK</sequence>
<evidence type="ECO:0000256" key="2">
    <source>
        <dbReference type="ARBA" id="ARBA00022553"/>
    </source>
</evidence>
<dbReference type="OrthoDB" id="68020at2759"/>
<comment type="caution">
    <text evidence="9">The sequence shown here is derived from an EMBL/GenBank/DDBJ whole genome shotgun (WGS) entry which is preliminary data.</text>
</comment>
<evidence type="ECO:0000259" key="7">
    <source>
        <dbReference type="Pfam" id="PF04182"/>
    </source>
</evidence>
<dbReference type="Pfam" id="PF04182">
    <property type="entry name" value="B-block_TFIIIC"/>
    <property type="match status" value="1"/>
</dbReference>
<dbReference type="GO" id="GO:0006384">
    <property type="term" value="P:transcription initiation at RNA polymerase III promoter"/>
    <property type="evidence" value="ECO:0007669"/>
    <property type="project" value="InterPro"/>
</dbReference>
<evidence type="ECO:0000256" key="3">
    <source>
        <dbReference type="ARBA" id="ARBA00023125"/>
    </source>
</evidence>
<dbReference type="InterPro" id="IPR044210">
    <property type="entry name" value="Tfc3-like"/>
</dbReference>
<dbReference type="Proteomes" id="UP000307173">
    <property type="component" value="Unassembled WGS sequence"/>
</dbReference>
<evidence type="ECO:0000256" key="4">
    <source>
        <dbReference type="ARBA" id="ARBA00023163"/>
    </source>
</evidence>
<comment type="subcellular location">
    <subcellularLocation>
        <location evidence="1">Nucleus</location>
    </subcellularLocation>
</comment>
<keyword evidence="10" id="KW-1185">Reference proteome</keyword>
<accession>A0A4T0X0N4</accession>
<keyword evidence="3" id="KW-0238">DNA-binding</keyword>
<dbReference type="STRING" id="52247.A0A4T0X0N4"/>
<evidence type="ECO:0000259" key="8">
    <source>
        <dbReference type="Pfam" id="PF20222"/>
    </source>
</evidence>
<dbReference type="SUPFAM" id="SSF46785">
    <property type="entry name" value="Winged helix' DNA-binding domain"/>
    <property type="match status" value="1"/>
</dbReference>
<dbReference type="GO" id="GO:0000127">
    <property type="term" value="C:transcription factor TFIIIC complex"/>
    <property type="evidence" value="ECO:0007669"/>
    <property type="project" value="InterPro"/>
</dbReference>
<feature type="domain" description="Transcription factor tau subunit sfc3/Tfc3 C-terminal" evidence="8">
    <location>
        <begin position="825"/>
        <end position="1216"/>
    </location>
</feature>
<dbReference type="InterPro" id="IPR007309">
    <property type="entry name" value="TFIIIC_Bblock-bd"/>
</dbReference>
<dbReference type="PANTHER" id="PTHR15180:SF1">
    <property type="entry name" value="GENERAL TRANSCRIPTION FACTOR 3C POLYPEPTIDE 1"/>
    <property type="match status" value="1"/>
</dbReference>
<dbReference type="InterPro" id="IPR046488">
    <property type="entry name" value="Sfc3/Tfc3_C"/>
</dbReference>
<gene>
    <name evidence="9" type="ORF">CANINC_003255</name>
</gene>
<evidence type="ECO:0000256" key="6">
    <source>
        <dbReference type="SAM" id="MobiDB-lite"/>
    </source>
</evidence>
<keyword evidence="4" id="KW-0804">Transcription</keyword>
<name>A0A4T0X0N4_9ASCO</name>
<feature type="compositionally biased region" description="Acidic residues" evidence="6">
    <location>
        <begin position="751"/>
        <end position="764"/>
    </location>
</feature>
<dbReference type="InterPro" id="IPR036390">
    <property type="entry name" value="WH_DNA-bd_sf"/>
</dbReference>
<evidence type="ECO:0000256" key="1">
    <source>
        <dbReference type="ARBA" id="ARBA00004123"/>
    </source>
</evidence>
<evidence type="ECO:0000313" key="9">
    <source>
        <dbReference type="EMBL" id="TID22595.1"/>
    </source>
</evidence>
<keyword evidence="5" id="KW-0539">Nucleus</keyword>
<feature type="region of interest" description="Disordered" evidence="6">
    <location>
        <begin position="731"/>
        <end position="795"/>
    </location>
</feature>
<dbReference type="Pfam" id="PF20222">
    <property type="entry name" value="DUF6581"/>
    <property type="match status" value="1"/>
</dbReference>
<keyword evidence="2" id="KW-0597">Phosphoprotein</keyword>
<dbReference type="GO" id="GO:0003677">
    <property type="term" value="F:DNA binding"/>
    <property type="evidence" value="ECO:0007669"/>
    <property type="project" value="UniProtKB-KW"/>
</dbReference>
<dbReference type="GO" id="GO:0042791">
    <property type="term" value="P:5S class rRNA transcription by RNA polymerase III"/>
    <property type="evidence" value="ECO:0007669"/>
    <property type="project" value="TreeGrafter"/>
</dbReference>
<feature type="domain" description="B-block binding subunit of TFIIIC" evidence="7">
    <location>
        <begin position="120"/>
        <end position="186"/>
    </location>
</feature>
<dbReference type="AlphaFoldDB" id="A0A4T0X0N4"/>
<dbReference type="EMBL" id="SELW01000540">
    <property type="protein sequence ID" value="TID22595.1"/>
    <property type="molecule type" value="Genomic_DNA"/>
</dbReference>
<dbReference type="GO" id="GO:0005634">
    <property type="term" value="C:nucleus"/>
    <property type="evidence" value="ECO:0007669"/>
    <property type="project" value="UniProtKB-SubCell"/>
</dbReference>
<organism evidence="9 10">
    <name type="scientific">Pichia inconspicua</name>
    <dbReference type="NCBI Taxonomy" id="52247"/>
    <lineage>
        <taxon>Eukaryota</taxon>
        <taxon>Fungi</taxon>
        <taxon>Dikarya</taxon>
        <taxon>Ascomycota</taxon>
        <taxon>Saccharomycotina</taxon>
        <taxon>Pichiomycetes</taxon>
        <taxon>Pichiales</taxon>
        <taxon>Pichiaceae</taxon>
        <taxon>Pichia</taxon>
    </lineage>
</organism>